<keyword evidence="6" id="KW-1185">Reference proteome</keyword>
<dbReference type="Pfam" id="PF03938">
    <property type="entry name" value="OmpH"/>
    <property type="match status" value="1"/>
</dbReference>
<dbReference type="Proteomes" id="UP001314181">
    <property type="component" value="Unassembled WGS sequence"/>
</dbReference>
<dbReference type="InterPro" id="IPR024930">
    <property type="entry name" value="Skp_dom_sf"/>
</dbReference>
<keyword evidence="2 4" id="KW-0732">Signal</keyword>
<reference evidence="5 6" key="1">
    <citation type="submission" date="2024-01" db="EMBL/GenBank/DDBJ databases">
        <authorList>
            <person name="Kunselman E."/>
        </authorList>
    </citation>
    <scope>NUCLEOTIDE SEQUENCE [LARGE SCALE GENOMIC DNA]</scope>
    <source>
        <strain evidence="5">2 abalone samples</strain>
    </source>
</reference>
<evidence type="ECO:0000313" key="5">
    <source>
        <dbReference type="EMBL" id="CAK8163014.1"/>
    </source>
</evidence>
<evidence type="ECO:0000256" key="3">
    <source>
        <dbReference type="SAM" id="Coils"/>
    </source>
</evidence>
<sequence length="178" mass="20546">MVGIFKKIIFVLICMVTFATSAAPKVNISTVDLQLIMEKAQVIKDINEQVEKLETDMRKQYVTIEEKYNKDKEDLLKIKSTLSTDAYEKKLDDINQHFMKSQNDFQYQENQINKARYTSFSKVQEQIMSIVSNIAKKENVSFVIPKGITLYSDSEITEDVLNQLNATMAKSELKIEDK</sequence>
<evidence type="ECO:0000256" key="1">
    <source>
        <dbReference type="ARBA" id="ARBA00009091"/>
    </source>
</evidence>
<dbReference type="PANTHER" id="PTHR35089">
    <property type="entry name" value="CHAPERONE PROTEIN SKP"/>
    <property type="match status" value="1"/>
</dbReference>
<keyword evidence="3" id="KW-0175">Coiled coil</keyword>
<dbReference type="InterPro" id="IPR005632">
    <property type="entry name" value="Chaperone_Skp"/>
</dbReference>
<organism evidence="5 6">
    <name type="scientific">Candidatus Xenohaliotis californiensis</name>
    <dbReference type="NCBI Taxonomy" id="84677"/>
    <lineage>
        <taxon>Bacteria</taxon>
        <taxon>Pseudomonadati</taxon>
        <taxon>Pseudomonadota</taxon>
        <taxon>Alphaproteobacteria</taxon>
        <taxon>Rickettsiales</taxon>
        <taxon>Anaplasmataceae</taxon>
        <taxon>Candidatus Xenohaliotis</taxon>
    </lineage>
</organism>
<evidence type="ECO:0000256" key="2">
    <source>
        <dbReference type="ARBA" id="ARBA00022729"/>
    </source>
</evidence>
<gene>
    <name evidence="5" type="ORF">CAXC1_270005</name>
</gene>
<protein>
    <submittedName>
        <fullName evidence="5">Outer membrane protein</fullName>
    </submittedName>
</protein>
<dbReference type="Gene3D" id="3.30.910.20">
    <property type="entry name" value="Skp domain"/>
    <property type="match status" value="1"/>
</dbReference>
<feature type="chain" id="PRO_5047042461" evidence="4">
    <location>
        <begin position="23"/>
        <end position="178"/>
    </location>
</feature>
<dbReference type="PANTHER" id="PTHR35089:SF1">
    <property type="entry name" value="CHAPERONE PROTEIN SKP"/>
    <property type="match status" value="1"/>
</dbReference>
<evidence type="ECO:0000313" key="6">
    <source>
        <dbReference type="Proteomes" id="UP001314181"/>
    </source>
</evidence>
<evidence type="ECO:0000256" key="4">
    <source>
        <dbReference type="SAM" id="SignalP"/>
    </source>
</evidence>
<comment type="similarity">
    <text evidence="1">Belongs to the Skp family.</text>
</comment>
<comment type="caution">
    <text evidence="5">The sequence shown here is derived from an EMBL/GenBank/DDBJ whole genome shotgun (WGS) entry which is preliminary data.</text>
</comment>
<proteinExistence type="inferred from homology"/>
<accession>A0ABP0ESS8</accession>
<feature type="coiled-coil region" evidence="3">
    <location>
        <begin position="36"/>
        <end position="63"/>
    </location>
</feature>
<dbReference type="SUPFAM" id="SSF111384">
    <property type="entry name" value="OmpH-like"/>
    <property type="match status" value="1"/>
</dbReference>
<dbReference type="SMART" id="SM00935">
    <property type="entry name" value="OmpH"/>
    <property type="match status" value="1"/>
</dbReference>
<name>A0ABP0ESS8_9RICK</name>
<dbReference type="EMBL" id="CAWVOK010000019">
    <property type="protein sequence ID" value="CAK8163014.1"/>
    <property type="molecule type" value="Genomic_DNA"/>
</dbReference>
<feature type="signal peptide" evidence="4">
    <location>
        <begin position="1"/>
        <end position="22"/>
    </location>
</feature>